<keyword evidence="10 18" id="KW-0460">Magnesium</keyword>
<dbReference type="SUPFAM" id="SSF56059">
    <property type="entry name" value="Glutathione synthetase ATP-binding domain-like"/>
    <property type="match status" value="1"/>
</dbReference>
<sequence length="301" mass="33566">MLSDLKIALVYGGKSSEREISIKSGNAVKEALKRLNLKFEVFDPVDSIDFVNRLIEYKPDLVFNVLHGKYGEDGSIQGLFEILGYRYTGSPVKASAIAMDKVLSKEIAQITGIPTPDWIVVENIKETEKWNVFPAVVKPNEEGSSIGVEIVNGREELCKAVENASKLNRQVIIEEFINGREITIGILNGRPLEPIEIVVEDGFYDFENKYISGKTEYIVSPYLVQEEREKLESYSLKIYNKIGCKGAARIDFILKDGTPYFLEINTIPGMTDHSLLPKAAKAVGIDFDNLVLEIIRGALDG</sequence>
<evidence type="ECO:0000256" key="10">
    <source>
        <dbReference type="ARBA" id="ARBA00022842"/>
    </source>
</evidence>
<comment type="cofactor">
    <cofactor evidence="1">
        <name>Mn(2+)</name>
        <dbReference type="ChEBI" id="CHEBI:29035"/>
    </cofactor>
</comment>
<keyword evidence="13 18" id="KW-0464">Manganese</keyword>
<comment type="cofactor">
    <cofactor evidence="18">
        <name>Mg(2+)</name>
        <dbReference type="ChEBI" id="CHEBI:18420"/>
    </cofactor>
    <cofactor evidence="18">
        <name>Mn(2+)</name>
        <dbReference type="ChEBI" id="CHEBI:29035"/>
    </cofactor>
    <text evidence="18">Binds 2 magnesium or manganese ions per subunit.</text>
</comment>
<evidence type="ECO:0000256" key="11">
    <source>
        <dbReference type="ARBA" id="ARBA00022960"/>
    </source>
</evidence>
<evidence type="ECO:0000313" key="22">
    <source>
        <dbReference type="Proteomes" id="UP000219036"/>
    </source>
</evidence>
<dbReference type="EC" id="6.3.2.4" evidence="4 16"/>
<dbReference type="EMBL" id="OBEI01000001">
    <property type="protein sequence ID" value="SNZ02353.1"/>
    <property type="molecule type" value="Genomic_DNA"/>
</dbReference>
<dbReference type="NCBIfam" id="TIGR01205">
    <property type="entry name" value="D_ala_D_alaTIGR"/>
    <property type="match status" value="1"/>
</dbReference>
<evidence type="ECO:0000256" key="18">
    <source>
        <dbReference type="PIRSR" id="PIRSR039102-3"/>
    </source>
</evidence>
<dbReference type="InterPro" id="IPR011095">
    <property type="entry name" value="Dala_Dala_lig_C"/>
</dbReference>
<evidence type="ECO:0000259" key="20">
    <source>
        <dbReference type="PROSITE" id="PS50975"/>
    </source>
</evidence>
<dbReference type="Gene3D" id="3.30.1490.20">
    <property type="entry name" value="ATP-grasp fold, A domain"/>
    <property type="match status" value="1"/>
</dbReference>
<dbReference type="InterPro" id="IPR011761">
    <property type="entry name" value="ATP-grasp"/>
</dbReference>
<dbReference type="NCBIfam" id="NF002378">
    <property type="entry name" value="PRK01372.1"/>
    <property type="match status" value="1"/>
</dbReference>
<dbReference type="GO" id="GO:0008716">
    <property type="term" value="F:D-alanine-D-alanine ligase activity"/>
    <property type="evidence" value="ECO:0007669"/>
    <property type="project" value="UniProtKB-UniRule"/>
</dbReference>
<evidence type="ECO:0000256" key="12">
    <source>
        <dbReference type="ARBA" id="ARBA00022984"/>
    </source>
</evidence>
<evidence type="ECO:0000313" key="21">
    <source>
        <dbReference type="EMBL" id="SNZ02353.1"/>
    </source>
</evidence>
<dbReference type="AlphaFoldDB" id="A0A285N0A3"/>
<feature type="binding site" evidence="18">
    <location>
        <position position="263"/>
    </location>
    <ligand>
        <name>Mg(2+)</name>
        <dbReference type="ChEBI" id="CHEBI:18420"/>
        <label>1</label>
    </ligand>
</feature>
<dbReference type="PROSITE" id="PS00844">
    <property type="entry name" value="DALA_DALA_LIGASE_2"/>
    <property type="match status" value="1"/>
</dbReference>
<dbReference type="GO" id="GO:0009252">
    <property type="term" value="P:peptidoglycan biosynthetic process"/>
    <property type="evidence" value="ECO:0007669"/>
    <property type="project" value="UniProtKB-UniRule"/>
</dbReference>
<dbReference type="Pfam" id="PF01820">
    <property type="entry name" value="Dala_Dala_lig_N"/>
    <property type="match status" value="1"/>
</dbReference>
<dbReference type="InterPro" id="IPR013815">
    <property type="entry name" value="ATP_grasp_subdomain_1"/>
</dbReference>
<evidence type="ECO:0000256" key="19">
    <source>
        <dbReference type="PROSITE-ProRule" id="PRU00409"/>
    </source>
</evidence>
<evidence type="ECO:0000256" key="1">
    <source>
        <dbReference type="ARBA" id="ARBA00001936"/>
    </source>
</evidence>
<dbReference type="PANTHER" id="PTHR23132:SF23">
    <property type="entry name" value="D-ALANINE--D-ALANINE LIGASE B"/>
    <property type="match status" value="1"/>
</dbReference>
<dbReference type="PIRSF" id="PIRSF039102">
    <property type="entry name" value="Ddl/VanB"/>
    <property type="match status" value="1"/>
</dbReference>
<keyword evidence="22" id="KW-1185">Reference proteome</keyword>
<keyword evidence="6 16" id="KW-0436">Ligase</keyword>
<feature type="binding site" evidence="18">
    <location>
        <position position="265"/>
    </location>
    <ligand>
        <name>Mg(2+)</name>
        <dbReference type="ChEBI" id="CHEBI:18420"/>
        <label>2</label>
    </ligand>
</feature>
<dbReference type="InterPro" id="IPR000291">
    <property type="entry name" value="D-Ala_lig_Van_CS"/>
</dbReference>
<evidence type="ECO:0000256" key="16">
    <source>
        <dbReference type="HAMAP-Rule" id="MF_00047"/>
    </source>
</evidence>
<keyword evidence="7 18" id="KW-0479">Metal-binding</keyword>
<evidence type="ECO:0000256" key="13">
    <source>
        <dbReference type="ARBA" id="ARBA00023211"/>
    </source>
</evidence>
<protein>
    <recommendedName>
        <fullName evidence="4 16">D-alanine--D-alanine ligase</fullName>
        <ecNumber evidence="4 16">6.3.2.4</ecNumber>
    </recommendedName>
    <alternativeName>
        <fullName evidence="16">D-Ala-D-Ala ligase</fullName>
    </alternativeName>
    <alternativeName>
        <fullName evidence="16">D-alanylalanine synthetase</fullName>
    </alternativeName>
</protein>
<keyword evidence="14 16" id="KW-0961">Cell wall biogenesis/degradation</keyword>
<evidence type="ECO:0000256" key="2">
    <source>
        <dbReference type="ARBA" id="ARBA00004496"/>
    </source>
</evidence>
<feature type="binding site" evidence="18">
    <location>
        <position position="251"/>
    </location>
    <ligand>
        <name>Mg(2+)</name>
        <dbReference type="ChEBI" id="CHEBI:18420"/>
        <label>1</label>
    </ligand>
</feature>
<evidence type="ECO:0000256" key="6">
    <source>
        <dbReference type="ARBA" id="ARBA00022598"/>
    </source>
</evidence>
<dbReference type="InterPro" id="IPR005905">
    <property type="entry name" value="D_ala_D_ala"/>
</dbReference>
<dbReference type="GO" id="GO:0008360">
    <property type="term" value="P:regulation of cell shape"/>
    <property type="evidence" value="ECO:0007669"/>
    <property type="project" value="UniProtKB-KW"/>
</dbReference>
<dbReference type="FunFam" id="3.30.470.20:FF:000008">
    <property type="entry name" value="D-alanine--D-alanine ligase"/>
    <property type="match status" value="1"/>
</dbReference>
<keyword evidence="9 19" id="KW-0067">ATP-binding</keyword>
<evidence type="ECO:0000256" key="7">
    <source>
        <dbReference type="ARBA" id="ARBA00022723"/>
    </source>
</evidence>
<feature type="active site" evidence="17">
    <location>
        <position position="17"/>
    </location>
</feature>
<evidence type="ECO:0000256" key="3">
    <source>
        <dbReference type="ARBA" id="ARBA00010871"/>
    </source>
</evidence>
<evidence type="ECO:0000256" key="8">
    <source>
        <dbReference type="ARBA" id="ARBA00022741"/>
    </source>
</evidence>
<accession>A0A285N0A3</accession>
<dbReference type="GO" id="GO:0046872">
    <property type="term" value="F:metal ion binding"/>
    <property type="evidence" value="ECO:0007669"/>
    <property type="project" value="UniProtKB-KW"/>
</dbReference>
<dbReference type="Proteomes" id="UP000219036">
    <property type="component" value="Unassembled WGS sequence"/>
</dbReference>
<dbReference type="PANTHER" id="PTHR23132">
    <property type="entry name" value="D-ALANINE--D-ALANINE LIGASE"/>
    <property type="match status" value="1"/>
</dbReference>
<evidence type="ECO:0000256" key="4">
    <source>
        <dbReference type="ARBA" id="ARBA00012216"/>
    </source>
</evidence>
<comment type="function">
    <text evidence="16">Cell wall formation.</text>
</comment>
<comment type="similarity">
    <text evidence="3 16">Belongs to the D-alanine--D-alanine ligase family.</text>
</comment>
<feature type="domain" description="ATP-grasp" evidence="20">
    <location>
        <begin position="105"/>
        <end position="296"/>
    </location>
</feature>
<dbReference type="GO" id="GO:0071555">
    <property type="term" value="P:cell wall organization"/>
    <property type="evidence" value="ECO:0007669"/>
    <property type="project" value="UniProtKB-KW"/>
</dbReference>
<feature type="active site" evidence="17">
    <location>
        <position position="274"/>
    </location>
</feature>
<evidence type="ECO:0000256" key="5">
    <source>
        <dbReference type="ARBA" id="ARBA00022490"/>
    </source>
</evidence>
<dbReference type="PROSITE" id="PS00843">
    <property type="entry name" value="DALA_DALA_LIGASE_1"/>
    <property type="match status" value="1"/>
</dbReference>
<dbReference type="GO" id="GO:0005737">
    <property type="term" value="C:cytoplasm"/>
    <property type="evidence" value="ECO:0007669"/>
    <property type="project" value="UniProtKB-SubCell"/>
</dbReference>
<dbReference type="UniPathway" id="UPA00219"/>
<dbReference type="InterPro" id="IPR016185">
    <property type="entry name" value="PreATP-grasp_dom_sf"/>
</dbReference>
<keyword evidence="5 16" id="KW-0963">Cytoplasm</keyword>
<dbReference type="Gene3D" id="3.40.50.20">
    <property type="match status" value="1"/>
</dbReference>
<feature type="active site" evidence="17">
    <location>
        <position position="144"/>
    </location>
</feature>
<keyword evidence="8 19" id="KW-0547">Nucleotide-binding</keyword>
<gene>
    <name evidence="16" type="primary">ddl</name>
    <name evidence="21" type="ORF">SAMN06265182_0099</name>
</gene>
<dbReference type="SUPFAM" id="SSF52440">
    <property type="entry name" value="PreATP-grasp domain"/>
    <property type="match status" value="1"/>
</dbReference>
<dbReference type="Gene3D" id="3.30.470.20">
    <property type="entry name" value="ATP-grasp fold, B domain"/>
    <property type="match status" value="1"/>
</dbReference>
<evidence type="ECO:0000256" key="15">
    <source>
        <dbReference type="ARBA" id="ARBA00047614"/>
    </source>
</evidence>
<comment type="pathway">
    <text evidence="16">Cell wall biogenesis; peptidoglycan biosynthesis.</text>
</comment>
<keyword evidence="11 16" id="KW-0133">Cell shape</keyword>
<feature type="binding site" evidence="18">
    <location>
        <position position="263"/>
    </location>
    <ligand>
        <name>Mg(2+)</name>
        <dbReference type="ChEBI" id="CHEBI:18420"/>
        <label>2</label>
    </ligand>
</feature>
<keyword evidence="12 16" id="KW-0573">Peptidoglycan synthesis</keyword>
<dbReference type="GO" id="GO:0005524">
    <property type="term" value="F:ATP binding"/>
    <property type="evidence" value="ECO:0007669"/>
    <property type="project" value="UniProtKB-UniRule"/>
</dbReference>
<organism evidence="21 22">
    <name type="scientific">Persephonella hydrogeniphila</name>
    <dbReference type="NCBI Taxonomy" id="198703"/>
    <lineage>
        <taxon>Bacteria</taxon>
        <taxon>Pseudomonadati</taxon>
        <taxon>Aquificota</taxon>
        <taxon>Aquificia</taxon>
        <taxon>Aquificales</taxon>
        <taxon>Hydrogenothermaceae</taxon>
        <taxon>Persephonella</taxon>
    </lineage>
</organism>
<reference evidence="22" key="1">
    <citation type="submission" date="2017-09" db="EMBL/GenBank/DDBJ databases">
        <authorList>
            <person name="Varghese N."/>
            <person name="Submissions S."/>
        </authorList>
    </citation>
    <scope>NUCLEOTIDE SEQUENCE [LARGE SCALE GENOMIC DNA]</scope>
    <source>
        <strain evidence="22">DSM 15103</strain>
    </source>
</reference>
<proteinExistence type="inferred from homology"/>
<dbReference type="HAMAP" id="MF_00047">
    <property type="entry name" value="Dala_Dala_lig"/>
    <property type="match status" value="1"/>
</dbReference>
<dbReference type="PROSITE" id="PS50975">
    <property type="entry name" value="ATP_GRASP"/>
    <property type="match status" value="1"/>
</dbReference>
<name>A0A285N0A3_9AQUI</name>
<comment type="catalytic activity">
    <reaction evidence="15 16">
        <text>2 D-alanine + ATP = D-alanyl-D-alanine + ADP + phosphate + H(+)</text>
        <dbReference type="Rhea" id="RHEA:11224"/>
        <dbReference type="ChEBI" id="CHEBI:15378"/>
        <dbReference type="ChEBI" id="CHEBI:30616"/>
        <dbReference type="ChEBI" id="CHEBI:43474"/>
        <dbReference type="ChEBI" id="CHEBI:57416"/>
        <dbReference type="ChEBI" id="CHEBI:57822"/>
        <dbReference type="ChEBI" id="CHEBI:456216"/>
        <dbReference type="EC" id="6.3.2.4"/>
    </reaction>
</comment>
<evidence type="ECO:0000256" key="9">
    <source>
        <dbReference type="ARBA" id="ARBA00022840"/>
    </source>
</evidence>
<evidence type="ECO:0000256" key="14">
    <source>
        <dbReference type="ARBA" id="ARBA00023316"/>
    </source>
</evidence>
<dbReference type="InterPro" id="IPR011127">
    <property type="entry name" value="Dala_Dala_lig_N"/>
</dbReference>
<evidence type="ECO:0000256" key="17">
    <source>
        <dbReference type="PIRSR" id="PIRSR039102-1"/>
    </source>
</evidence>
<dbReference type="Pfam" id="PF07478">
    <property type="entry name" value="Dala_Dala_lig_C"/>
    <property type="match status" value="1"/>
</dbReference>
<comment type="subcellular location">
    <subcellularLocation>
        <location evidence="2 16">Cytoplasm</location>
    </subcellularLocation>
</comment>